<dbReference type="STRING" id="133412.A0A1R1X9J0"/>
<keyword evidence="7" id="KW-0449">Lipoprotein</keyword>
<evidence type="ECO:0000256" key="6">
    <source>
        <dbReference type="ARBA" id="ARBA00023157"/>
    </source>
</evidence>
<evidence type="ECO:0000256" key="7">
    <source>
        <dbReference type="ARBA" id="ARBA00023288"/>
    </source>
</evidence>
<proteinExistence type="inferred from homology"/>
<dbReference type="FunFam" id="3.90.190.10:FF:000086">
    <property type="entry name" value="Protein tyrosine phosphatase-like protein"/>
    <property type="match status" value="1"/>
</dbReference>
<dbReference type="Proteomes" id="UP000187283">
    <property type="component" value="Unassembled WGS sequence"/>
</dbReference>
<evidence type="ECO:0000256" key="10">
    <source>
        <dbReference type="SAM" id="MobiDB-lite"/>
    </source>
</evidence>
<keyword evidence="5" id="KW-0904">Protein phosphatase</keyword>
<dbReference type="OrthoDB" id="5632at2759"/>
<accession>A0A1R1X9J0</accession>
<dbReference type="PANTHER" id="PTHR23339">
    <property type="entry name" value="TYROSINE SPECIFIC PROTEIN PHOSPHATASE AND DUAL SPECIFICITY PROTEIN PHOSPHATASE"/>
    <property type="match status" value="1"/>
</dbReference>
<keyword evidence="3" id="KW-0488">Methylation</keyword>
<keyword evidence="8" id="KW-0636">Prenylation</keyword>
<dbReference type="InterPro" id="IPR020422">
    <property type="entry name" value="TYR_PHOSPHATASE_DUAL_dom"/>
</dbReference>
<comment type="catalytic activity">
    <reaction evidence="9">
        <text>O-phospho-L-tyrosyl-[protein] + H2O = L-tyrosyl-[protein] + phosphate</text>
        <dbReference type="Rhea" id="RHEA:10684"/>
        <dbReference type="Rhea" id="RHEA-COMP:10136"/>
        <dbReference type="Rhea" id="RHEA-COMP:20101"/>
        <dbReference type="ChEBI" id="CHEBI:15377"/>
        <dbReference type="ChEBI" id="CHEBI:43474"/>
        <dbReference type="ChEBI" id="CHEBI:46858"/>
        <dbReference type="ChEBI" id="CHEBI:61978"/>
        <dbReference type="EC" id="3.1.3.48"/>
    </reaction>
</comment>
<dbReference type="GO" id="GO:0004725">
    <property type="term" value="F:protein tyrosine phosphatase activity"/>
    <property type="evidence" value="ECO:0007669"/>
    <property type="project" value="UniProtKB-EC"/>
</dbReference>
<keyword evidence="6" id="KW-1015">Disulfide bond</keyword>
<organism evidence="13 14">
    <name type="scientific">Smittium culicis</name>
    <dbReference type="NCBI Taxonomy" id="133412"/>
    <lineage>
        <taxon>Eukaryota</taxon>
        <taxon>Fungi</taxon>
        <taxon>Fungi incertae sedis</taxon>
        <taxon>Zoopagomycota</taxon>
        <taxon>Kickxellomycotina</taxon>
        <taxon>Harpellomycetes</taxon>
        <taxon>Harpellales</taxon>
        <taxon>Legeriomycetaceae</taxon>
        <taxon>Smittium</taxon>
    </lineage>
</organism>
<dbReference type="EC" id="3.1.3.48" evidence="2"/>
<dbReference type="InterPro" id="IPR029021">
    <property type="entry name" value="Prot-tyrosine_phosphatase-like"/>
</dbReference>
<feature type="domain" description="Tyrosine-protein phosphatase" evidence="11">
    <location>
        <begin position="27"/>
        <end position="190"/>
    </location>
</feature>
<evidence type="ECO:0000256" key="1">
    <source>
        <dbReference type="ARBA" id="ARBA00009580"/>
    </source>
</evidence>
<dbReference type="PROSITE" id="PS50056">
    <property type="entry name" value="TYR_PHOSPHATASE_2"/>
    <property type="match status" value="1"/>
</dbReference>
<keyword evidence="14" id="KW-1185">Reference proteome</keyword>
<feature type="non-terminal residue" evidence="13">
    <location>
        <position position="277"/>
    </location>
</feature>
<dbReference type="CDD" id="cd14500">
    <property type="entry name" value="PTP-IVa"/>
    <property type="match status" value="1"/>
</dbReference>
<gene>
    <name evidence="13" type="ORF">AYI70_g9839</name>
</gene>
<dbReference type="SUPFAM" id="SSF52799">
    <property type="entry name" value="(Phosphotyrosine protein) phosphatases II"/>
    <property type="match status" value="1"/>
</dbReference>
<dbReference type="InterPro" id="IPR000387">
    <property type="entry name" value="Tyr_Pase_dom"/>
</dbReference>
<dbReference type="Gene3D" id="3.90.190.10">
    <property type="entry name" value="Protein tyrosine phosphatase superfamily"/>
    <property type="match status" value="1"/>
</dbReference>
<evidence type="ECO:0000256" key="5">
    <source>
        <dbReference type="ARBA" id="ARBA00022912"/>
    </source>
</evidence>
<reference evidence="13 14" key="1">
    <citation type="submission" date="2017-01" db="EMBL/GenBank/DDBJ databases">
        <authorList>
            <person name="Mah S.A."/>
            <person name="Swanson W.J."/>
            <person name="Moy G.W."/>
            <person name="Vacquier V.D."/>
        </authorList>
    </citation>
    <scope>NUCLEOTIDE SEQUENCE [LARGE SCALE GENOMIC DNA]</scope>
    <source>
        <strain evidence="13 14">GSMNP</strain>
    </source>
</reference>
<evidence type="ECO:0000256" key="3">
    <source>
        <dbReference type="ARBA" id="ARBA00022481"/>
    </source>
</evidence>
<name>A0A1R1X9J0_9FUNG</name>
<feature type="domain" description="Tyrosine specific protein phosphatases" evidence="12">
    <location>
        <begin position="102"/>
        <end position="176"/>
    </location>
</feature>
<comment type="caution">
    <text evidence="13">The sequence shown here is derived from an EMBL/GenBank/DDBJ whole genome shotgun (WGS) entry which is preliminary data.</text>
</comment>
<evidence type="ECO:0000313" key="13">
    <source>
        <dbReference type="EMBL" id="OMJ11268.1"/>
    </source>
</evidence>
<dbReference type="EMBL" id="LSSN01004581">
    <property type="protein sequence ID" value="OMJ11268.1"/>
    <property type="molecule type" value="Genomic_DNA"/>
</dbReference>
<evidence type="ECO:0000259" key="11">
    <source>
        <dbReference type="PROSITE" id="PS50054"/>
    </source>
</evidence>
<dbReference type="InterPro" id="IPR050561">
    <property type="entry name" value="PTP"/>
</dbReference>
<dbReference type="PROSITE" id="PS50054">
    <property type="entry name" value="TYR_PHOSPHATASE_DUAL"/>
    <property type="match status" value="1"/>
</dbReference>
<sequence length="277" mass="31103">MESISTYQTLPNSRKPIGKTVSPLANSFSLVEMNTHLRFLIMDCPTDSTLSLYLKEFARLNVTDVVRVCEPTYNTEKLTSNGVSVHNFPFKDGDVPPANVIKGWIQLVNQRDVESAKKIQVQPVPTTIAVHCVAGLGRAPVLVAVALIEQGLDPIDVIELIRRKRRGAFNNKQISYLVDRQREIGQGLVLKIVLQEDSNNTHPSPYPYPSNTPAHYTRTPSMFTNFHTDFENAGKCLHIYADNCFHPHKDDPFHKWPTKHPKFPGSCNQPPKKVPAP</sequence>
<dbReference type="SMART" id="SM00404">
    <property type="entry name" value="PTPc_motif"/>
    <property type="match status" value="1"/>
</dbReference>
<evidence type="ECO:0000256" key="4">
    <source>
        <dbReference type="ARBA" id="ARBA00022801"/>
    </source>
</evidence>
<evidence type="ECO:0000259" key="12">
    <source>
        <dbReference type="PROSITE" id="PS50056"/>
    </source>
</evidence>
<evidence type="ECO:0000256" key="8">
    <source>
        <dbReference type="ARBA" id="ARBA00023289"/>
    </source>
</evidence>
<keyword evidence="4" id="KW-0378">Hydrolase</keyword>
<dbReference type="AlphaFoldDB" id="A0A1R1X9J0"/>
<dbReference type="GO" id="GO:0005737">
    <property type="term" value="C:cytoplasm"/>
    <property type="evidence" value="ECO:0007669"/>
    <property type="project" value="UniProtKB-ARBA"/>
</dbReference>
<protein>
    <recommendedName>
        <fullName evidence="2">protein-tyrosine-phosphatase</fullName>
        <ecNumber evidence="2">3.1.3.48</ecNumber>
    </recommendedName>
</protein>
<feature type="region of interest" description="Disordered" evidence="10">
    <location>
        <begin position="256"/>
        <end position="277"/>
    </location>
</feature>
<evidence type="ECO:0000313" key="14">
    <source>
        <dbReference type="Proteomes" id="UP000187283"/>
    </source>
</evidence>
<evidence type="ECO:0000256" key="9">
    <source>
        <dbReference type="ARBA" id="ARBA00051722"/>
    </source>
</evidence>
<dbReference type="InterPro" id="IPR003595">
    <property type="entry name" value="Tyr_Pase_cat"/>
</dbReference>
<evidence type="ECO:0000256" key="2">
    <source>
        <dbReference type="ARBA" id="ARBA00013064"/>
    </source>
</evidence>
<comment type="similarity">
    <text evidence="1">Belongs to the protein-tyrosine phosphatase family.</text>
</comment>